<evidence type="ECO:0000313" key="4">
    <source>
        <dbReference type="EMBL" id="GGY08506.1"/>
    </source>
</evidence>
<gene>
    <name evidence="4" type="ORF">GCM10011289_09080</name>
</gene>
<reference evidence="4" key="2">
    <citation type="submission" date="2020-09" db="EMBL/GenBank/DDBJ databases">
        <authorList>
            <person name="Sun Q."/>
            <person name="Kim S."/>
        </authorList>
    </citation>
    <scope>NUCLEOTIDE SEQUENCE</scope>
    <source>
        <strain evidence="4">KCTC 32182</strain>
    </source>
</reference>
<dbReference type="AlphaFoldDB" id="A0A918NZ97"/>
<keyword evidence="5" id="KW-1185">Reference proteome</keyword>
<organism evidence="4 5">
    <name type="scientific">Paludibacterium paludis</name>
    <dbReference type="NCBI Taxonomy" id="1225769"/>
    <lineage>
        <taxon>Bacteria</taxon>
        <taxon>Pseudomonadati</taxon>
        <taxon>Pseudomonadota</taxon>
        <taxon>Betaproteobacteria</taxon>
        <taxon>Neisseriales</taxon>
        <taxon>Chromobacteriaceae</taxon>
        <taxon>Paludibacterium</taxon>
    </lineage>
</organism>
<dbReference type="InterPro" id="IPR011990">
    <property type="entry name" value="TPR-like_helical_dom_sf"/>
</dbReference>
<evidence type="ECO:0008006" key="6">
    <source>
        <dbReference type="Google" id="ProtNLM"/>
    </source>
</evidence>
<dbReference type="PANTHER" id="PTHR45586">
    <property type="entry name" value="TPR REPEAT-CONTAINING PROTEIN PA4667"/>
    <property type="match status" value="1"/>
</dbReference>
<comment type="caution">
    <text evidence="4">The sequence shown here is derived from an EMBL/GenBank/DDBJ whole genome shotgun (WGS) entry which is preliminary data.</text>
</comment>
<dbReference type="PROSITE" id="PS50005">
    <property type="entry name" value="TPR"/>
    <property type="match status" value="1"/>
</dbReference>
<keyword evidence="2 3" id="KW-0802">TPR repeat</keyword>
<evidence type="ECO:0000313" key="5">
    <source>
        <dbReference type="Proteomes" id="UP000645257"/>
    </source>
</evidence>
<sequence>MEEAQKRAREAEANYPRISLTPDIVYGVLASEIAAQRGEAAASASTYLDLAKRTRDPRFAQRSAEFALFTGQLPLALDALKLWTDTEPASDAAREQLLIATLRAGKLDRAAPLIDEILAKEPARAPALFVQLARLAQSQTDKLGTYKLVRPIAARFPDLPEARFAVIAIAAEVNDDAEVERQFDRLATLAPRWDLPVAWQTDRLNRKDSKAALAFLKKELARRPDASMELKIAYPRLLLSQKQYPEARAAFDALLAANPGQRDLQYACGLMAFQMKDLIAARKHLEGALESGHPEQDFLRYTLGQVAEEAHDPKTARRWYDAVGAGPRYLAAQARLAVLDAEEGRIDAAVARLDNLGASDQERTQVTLLQSQLAREAKRYELANAVLTRALKARPASPELLFERGLVADMRGNGADAERDLRAYLKLKPDEPLGLNALGYTLATRTTRYAEAQALIDKALKAMPDNPMILDSMGWLLFRMGKPDAALKYLFRAYSAVEDPEIAAHYGEVLWSLGQRDKATEVLDKAIGANPNHEVLRDVARRLLKRP</sequence>
<protein>
    <recommendedName>
        <fullName evidence="6">Tetratricopeptide repeat protein</fullName>
    </recommendedName>
</protein>
<accession>A0A918NZ97</accession>
<dbReference type="EMBL" id="BMYX01000003">
    <property type="protein sequence ID" value="GGY08506.1"/>
    <property type="molecule type" value="Genomic_DNA"/>
</dbReference>
<reference evidence="4" key="1">
    <citation type="journal article" date="2014" name="Int. J. Syst. Evol. Microbiol.">
        <title>Complete genome sequence of Corynebacterium casei LMG S-19264T (=DSM 44701T), isolated from a smear-ripened cheese.</title>
        <authorList>
            <consortium name="US DOE Joint Genome Institute (JGI-PGF)"/>
            <person name="Walter F."/>
            <person name="Albersmeier A."/>
            <person name="Kalinowski J."/>
            <person name="Ruckert C."/>
        </authorList>
    </citation>
    <scope>NUCLEOTIDE SEQUENCE</scope>
    <source>
        <strain evidence="4">KCTC 32182</strain>
    </source>
</reference>
<keyword evidence="1" id="KW-0677">Repeat</keyword>
<dbReference type="InterPro" id="IPR019734">
    <property type="entry name" value="TPR_rpt"/>
</dbReference>
<proteinExistence type="predicted"/>
<evidence type="ECO:0000256" key="3">
    <source>
        <dbReference type="PROSITE-ProRule" id="PRU00339"/>
    </source>
</evidence>
<dbReference type="Gene3D" id="1.25.40.10">
    <property type="entry name" value="Tetratricopeptide repeat domain"/>
    <property type="match status" value="4"/>
</dbReference>
<dbReference type="SUPFAM" id="SSF48452">
    <property type="entry name" value="TPR-like"/>
    <property type="match status" value="2"/>
</dbReference>
<dbReference type="Proteomes" id="UP000645257">
    <property type="component" value="Unassembled WGS sequence"/>
</dbReference>
<dbReference type="Pfam" id="PF13432">
    <property type="entry name" value="TPR_16"/>
    <property type="match status" value="3"/>
</dbReference>
<evidence type="ECO:0000256" key="2">
    <source>
        <dbReference type="ARBA" id="ARBA00022803"/>
    </source>
</evidence>
<feature type="repeat" description="TPR" evidence="3">
    <location>
        <begin position="500"/>
        <end position="533"/>
    </location>
</feature>
<dbReference type="PANTHER" id="PTHR45586:SF1">
    <property type="entry name" value="LIPOPOLYSACCHARIDE ASSEMBLY PROTEIN B"/>
    <property type="match status" value="1"/>
</dbReference>
<name>A0A918NZ97_9NEIS</name>
<dbReference type="InterPro" id="IPR051012">
    <property type="entry name" value="CellSynth/LPSAsmb/PSIAsmb"/>
</dbReference>
<evidence type="ECO:0000256" key="1">
    <source>
        <dbReference type="ARBA" id="ARBA00022737"/>
    </source>
</evidence>
<dbReference type="SMART" id="SM00028">
    <property type="entry name" value="TPR"/>
    <property type="match status" value="3"/>
</dbReference>